<evidence type="ECO:0000313" key="19">
    <source>
        <dbReference type="Proteomes" id="UP000659654"/>
    </source>
</evidence>
<dbReference type="PRINTS" id="PR00328">
    <property type="entry name" value="SAR1GTPBP"/>
</dbReference>
<keyword evidence="6 15" id="KW-0547">Nucleotide-binding</keyword>
<dbReference type="InterPro" id="IPR027417">
    <property type="entry name" value="P-loop_NTPase"/>
</dbReference>
<evidence type="ECO:0000256" key="11">
    <source>
        <dbReference type="ARBA" id="ARBA00023288"/>
    </source>
</evidence>
<keyword evidence="11" id="KW-0449">Lipoprotein</keyword>
<dbReference type="PANTHER" id="PTHR11711">
    <property type="entry name" value="ADP RIBOSYLATION FACTOR-RELATED"/>
    <property type="match status" value="1"/>
</dbReference>
<evidence type="ECO:0000256" key="14">
    <source>
        <dbReference type="ARBA" id="ARBA00072176"/>
    </source>
</evidence>
<dbReference type="SMART" id="SM00177">
    <property type="entry name" value="ARF"/>
    <property type="match status" value="1"/>
</dbReference>
<dbReference type="SMART" id="SM00178">
    <property type="entry name" value="SAR"/>
    <property type="match status" value="1"/>
</dbReference>
<accession>A0A1I7RQT2</accession>
<organism evidence="18 20">
    <name type="scientific">Bursaphelenchus xylophilus</name>
    <name type="common">Pinewood nematode worm</name>
    <name type="synonym">Aphelenchoides xylophilus</name>
    <dbReference type="NCBI Taxonomy" id="6326"/>
    <lineage>
        <taxon>Eukaryota</taxon>
        <taxon>Metazoa</taxon>
        <taxon>Ecdysozoa</taxon>
        <taxon>Nematoda</taxon>
        <taxon>Chromadorea</taxon>
        <taxon>Rhabditida</taxon>
        <taxon>Tylenchina</taxon>
        <taxon>Tylenchomorpha</taxon>
        <taxon>Aphelenchoidea</taxon>
        <taxon>Aphelenchoididae</taxon>
        <taxon>Bursaphelenchus</taxon>
    </lineage>
</organism>
<sequence length="159" mass="18067">MIGPRGAGKSSILFKLKVGEIFMITPCRGFEIDTADYKNISFAVWDTDRNDPCRSLWKDHFKNALGLIFVVDSGNRERIVEARYELAQILDEVELRDTVLLVFANKQDLPNAMSAAEITEKLGLHNLRNRDWHVQPTCAGTGDGLYEGLDWLANQLERR</sequence>
<evidence type="ECO:0000313" key="17">
    <source>
        <dbReference type="EMBL" id="CAD5224493.1"/>
    </source>
</evidence>
<dbReference type="Gene3D" id="3.40.50.300">
    <property type="entry name" value="P-loop containing nucleotide triphosphate hydrolases"/>
    <property type="match status" value="1"/>
</dbReference>
<gene>
    <name evidence="17" type="ORF">BXYJ_LOCUS8071</name>
</gene>
<dbReference type="AlphaFoldDB" id="A0A1I7RQT2"/>
<comment type="subcellular location">
    <subcellularLocation>
        <location evidence="1">Golgi apparatus membrane</location>
        <topology evidence="1">Lipid-anchor</topology>
        <orientation evidence="1">Cytoplasmic side</orientation>
    </subcellularLocation>
</comment>
<keyword evidence="16" id="KW-0460">Magnesium</keyword>
<evidence type="ECO:0000256" key="16">
    <source>
        <dbReference type="PIRSR" id="PIRSR606689-2"/>
    </source>
</evidence>
<dbReference type="PROSITE" id="PS51417">
    <property type="entry name" value="ARF"/>
    <property type="match status" value="1"/>
</dbReference>
<dbReference type="GO" id="GO:0003925">
    <property type="term" value="F:G protein activity"/>
    <property type="evidence" value="ECO:0007669"/>
    <property type="project" value="UniProtKB-EC"/>
</dbReference>
<evidence type="ECO:0000256" key="15">
    <source>
        <dbReference type="PIRSR" id="PIRSR606689-1"/>
    </source>
</evidence>
<dbReference type="Proteomes" id="UP000582659">
    <property type="component" value="Unassembled WGS sequence"/>
</dbReference>
<proteinExistence type="inferred from homology"/>
<keyword evidence="7" id="KW-0931">ER-Golgi transport</keyword>
<evidence type="ECO:0000256" key="3">
    <source>
        <dbReference type="ARBA" id="ARBA00011984"/>
    </source>
</evidence>
<keyword evidence="16" id="KW-0479">Metal-binding</keyword>
<dbReference type="GO" id="GO:0005525">
    <property type="term" value="F:GTP binding"/>
    <property type="evidence" value="ECO:0007669"/>
    <property type="project" value="UniProtKB-KW"/>
</dbReference>
<dbReference type="SUPFAM" id="SSF52540">
    <property type="entry name" value="P-loop containing nucleoside triphosphate hydrolases"/>
    <property type="match status" value="1"/>
</dbReference>
<evidence type="ECO:0000256" key="4">
    <source>
        <dbReference type="ARBA" id="ARBA00022448"/>
    </source>
</evidence>
<evidence type="ECO:0000256" key="12">
    <source>
        <dbReference type="ARBA" id="ARBA00048098"/>
    </source>
</evidence>
<keyword evidence="8" id="KW-0653">Protein transport</keyword>
<feature type="binding site" evidence="16">
    <location>
        <position position="10"/>
    </location>
    <ligand>
        <name>Mg(2+)</name>
        <dbReference type="ChEBI" id="CHEBI:18420"/>
    </ligand>
</feature>
<dbReference type="WBParaSite" id="BXY_0307700.1">
    <property type="protein sequence ID" value="BXY_0307700.1"/>
    <property type="gene ID" value="BXY_0307700"/>
</dbReference>
<dbReference type="FunFam" id="3.40.50.300:FF:003500">
    <property type="entry name" value="ADP-ribosylation factor 1"/>
    <property type="match status" value="1"/>
</dbReference>
<dbReference type="GO" id="GO:0046872">
    <property type="term" value="F:metal ion binding"/>
    <property type="evidence" value="ECO:0007669"/>
    <property type="project" value="UniProtKB-KW"/>
</dbReference>
<protein>
    <recommendedName>
        <fullName evidence="14">ADP-ribosylation factor 1-like 2</fullName>
        <ecNumber evidence="3">3.6.5.2</ecNumber>
    </recommendedName>
</protein>
<keyword evidence="9" id="KW-0333">Golgi apparatus</keyword>
<reference evidence="20" key="1">
    <citation type="submission" date="2016-11" db="UniProtKB">
        <authorList>
            <consortium name="WormBaseParasite"/>
        </authorList>
    </citation>
    <scope>IDENTIFICATION</scope>
</reference>
<dbReference type="Proteomes" id="UP000659654">
    <property type="component" value="Unassembled WGS sequence"/>
</dbReference>
<dbReference type="GO" id="GO:0000139">
    <property type="term" value="C:Golgi membrane"/>
    <property type="evidence" value="ECO:0007669"/>
    <property type="project" value="UniProtKB-SubCell"/>
</dbReference>
<dbReference type="EC" id="3.6.5.2" evidence="3"/>
<dbReference type="EMBL" id="CAJFDI010000004">
    <property type="protein sequence ID" value="CAD5224493.1"/>
    <property type="molecule type" value="Genomic_DNA"/>
</dbReference>
<evidence type="ECO:0000256" key="10">
    <source>
        <dbReference type="ARBA" id="ARBA00023134"/>
    </source>
</evidence>
<keyword evidence="19" id="KW-1185">Reference proteome</keyword>
<evidence type="ECO:0000313" key="18">
    <source>
        <dbReference type="Proteomes" id="UP000095284"/>
    </source>
</evidence>
<keyword evidence="5" id="KW-0519">Myristate</keyword>
<dbReference type="OrthoDB" id="2011769at2759"/>
<dbReference type="SMR" id="A0A1I7RQT2"/>
<feature type="binding site" evidence="15">
    <location>
        <begin position="105"/>
        <end position="108"/>
    </location>
    <ligand>
        <name>GTP</name>
        <dbReference type="ChEBI" id="CHEBI:37565"/>
    </ligand>
</feature>
<reference evidence="17" key="2">
    <citation type="submission" date="2020-09" db="EMBL/GenBank/DDBJ databases">
        <authorList>
            <person name="Kikuchi T."/>
        </authorList>
    </citation>
    <scope>NUCLEOTIDE SEQUENCE</scope>
    <source>
        <strain evidence="17">Ka4C1</strain>
    </source>
</reference>
<evidence type="ECO:0000256" key="8">
    <source>
        <dbReference type="ARBA" id="ARBA00022927"/>
    </source>
</evidence>
<dbReference type="InterPro" id="IPR024156">
    <property type="entry name" value="Small_GTPase_ARF"/>
</dbReference>
<dbReference type="eggNOG" id="KOG0070">
    <property type="taxonomic scope" value="Eukaryota"/>
</dbReference>
<keyword evidence="4" id="KW-0813">Transport</keyword>
<feature type="binding site" evidence="15">
    <location>
        <begin position="3"/>
        <end position="10"/>
    </location>
    <ligand>
        <name>GTP</name>
        <dbReference type="ChEBI" id="CHEBI:37565"/>
    </ligand>
</feature>
<evidence type="ECO:0000256" key="6">
    <source>
        <dbReference type="ARBA" id="ARBA00022741"/>
    </source>
</evidence>
<comment type="function">
    <text evidence="13">Small GTPase involved in protein trafficking between different compartments. Modulates vesicle budding and uncoating within the Golgi complex. In its GTP-bound form, triggers the recruitment of coatomer proteins to the Golgi membrane. The hydrolysis of ARF1-bound GTP, which is mediated by ARFGAPs proteins, is required for dissociation of coat proteins from Golgi membranes and vesicles. Involved in endoplasmic reticulum dynamics during embryogenesis. Also required for adult germline function. Plays a role in cell shedding during embryogenesis probably by promoting the endocytosis of cell adhesion molecules. During neurogenesis, involved in cell autonomous Q.p neuroblast asymmetric divisions that generate one precursor cell and one apoptotic cell, probably by controlling endocytosis. Plays a role in maintaining mitochondrial morphology.</text>
</comment>
<keyword evidence="10 15" id="KW-0342">GTP-binding</keyword>
<dbReference type="Pfam" id="PF00025">
    <property type="entry name" value="Arf"/>
    <property type="match status" value="1"/>
</dbReference>
<dbReference type="InterPro" id="IPR006689">
    <property type="entry name" value="Small_GTPase_ARF/SAR"/>
</dbReference>
<evidence type="ECO:0000256" key="13">
    <source>
        <dbReference type="ARBA" id="ARBA00054500"/>
    </source>
</evidence>
<evidence type="ECO:0000256" key="5">
    <source>
        <dbReference type="ARBA" id="ARBA00022707"/>
    </source>
</evidence>
<dbReference type="Proteomes" id="UP000095284">
    <property type="component" value="Unplaced"/>
</dbReference>
<evidence type="ECO:0000256" key="1">
    <source>
        <dbReference type="ARBA" id="ARBA00004444"/>
    </source>
</evidence>
<evidence type="ECO:0000313" key="20">
    <source>
        <dbReference type="WBParaSite" id="BXY_0307700.1"/>
    </source>
</evidence>
<dbReference type="GO" id="GO:0015031">
    <property type="term" value="P:protein transport"/>
    <property type="evidence" value="ECO:0007669"/>
    <property type="project" value="UniProtKB-KW"/>
</dbReference>
<dbReference type="GO" id="GO:0016192">
    <property type="term" value="P:vesicle-mediated transport"/>
    <property type="evidence" value="ECO:0007669"/>
    <property type="project" value="UniProtKB-KW"/>
</dbReference>
<evidence type="ECO:0000256" key="2">
    <source>
        <dbReference type="ARBA" id="ARBA00010290"/>
    </source>
</evidence>
<name>A0A1I7RQT2_BURXY</name>
<comment type="similarity">
    <text evidence="2">Belongs to the small GTPase superfamily. Arf family.</text>
</comment>
<evidence type="ECO:0000256" key="7">
    <source>
        <dbReference type="ARBA" id="ARBA00022892"/>
    </source>
</evidence>
<dbReference type="EMBL" id="CAJFCV020000004">
    <property type="protein sequence ID" value="CAG9113256.1"/>
    <property type="molecule type" value="Genomic_DNA"/>
</dbReference>
<comment type="catalytic activity">
    <reaction evidence="12">
        <text>GTP + H2O = GDP + phosphate + H(+)</text>
        <dbReference type="Rhea" id="RHEA:19669"/>
        <dbReference type="ChEBI" id="CHEBI:15377"/>
        <dbReference type="ChEBI" id="CHEBI:15378"/>
        <dbReference type="ChEBI" id="CHEBI:37565"/>
        <dbReference type="ChEBI" id="CHEBI:43474"/>
        <dbReference type="ChEBI" id="CHEBI:58189"/>
        <dbReference type="EC" id="3.6.5.2"/>
    </reaction>
</comment>
<evidence type="ECO:0000256" key="9">
    <source>
        <dbReference type="ARBA" id="ARBA00023034"/>
    </source>
</evidence>